<name>A0A085WVT8_9BACT</name>
<gene>
    <name evidence="3" type="ORF">DB31_0062</name>
</gene>
<feature type="region of interest" description="Disordered" evidence="1">
    <location>
        <begin position="20"/>
        <end position="76"/>
    </location>
</feature>
<feature type="compositionally biased region" description="Polar residues" evidence="1">
    <location>
        <begin position="134"/>
        <end position="145"/>
    </location>
</feature>
<evidence type="ECO:0008006" key="5">
    <source>
        <dbReference type="Google" id="ProtNLM"/>
    </source>
</evidence>
<feature type="region of interest" description="Disordered" evidence="1">
    <location>
        <begin position="130"/>
        <end position="213"/>
    </location>
</feature>
<evidence type="ECO:0000313" key="4">
    <source>
        <dbReference type="Proteomes" id="UP000028725"/>
    </source>
</evidence>
<organism evidence="3 4">
    <name type="scientific">Hyalangium minutum</name>
    <dbReference type="NCBI Taxonomy" id="394096"/>
    <lineage>
        <taxon>Bacteria</taxon>
        <taxon>Pseudomonadati</taxon>
        <taxon>Myxococcota</taxon>
        <taxon>Myxococcia</taxon>
        <taxon>Myxococcales</taxon>
        <taxon>Cystobacterineae</taxon>
        <taxon>Archangiaceae</taxon>
        <taxon>Hyalangium</taxon>
    </lineage>
</organism>
<comment type="caution">
    <text evidence="3">The sequence shown here is derived from an EMBL/GenBank/DDBJ whole genome shotgun (WGS) entry which is preliminary data.</text>
</comment>
<evidence type="ECO:0000256" key="2">
    <source>
        <dbReference type="SAM" id="SignalP"/>
    </source>
</evidence>
<evidence type="ECO:0000313" key="3">
    <source>
        <dbReference type="EMBL" id="KFE71801.1"/>
    </source>
</evidence>
<feature type="compositionally biased region" description="Polar residues" evidence="1">
    <location>
        <begin position="192"/>
        <end position="213"/>
    </location>
</feature>
<sequence length="213" mass="22049">MKKLTGLFAAVALMSPGMALANEGKKHDQQQTQNQSNTGGSGVQTTTGSSPESSLGTGNQMGQSGTTNPLSGNQITGRVVKSDKKMIWVEHAGAIVPLKVDKNTQFTDPSLKRASDFKEGDEIRASFEVRKTDNVATSIQKNTDVGQGGSGSDVMMPDKGINQPSDTLPPSSVPPMNEGLGGSGDLGPDITHQGSDLGTGSDVNQGNKTSGDF</sequence>
<dbReference type="EMBL" id="JMCB01000001">
    <property type="protein sequence ID" value="KFE71801.1"/>
    <property type="molecule type" value="Genomic_DNA"/>
</dbReference>
<keyword evidence="2" id="KW-0732">Signal</keyword>
<proteinExistence type="predicted"/>
<reference evidence="3 4" key="1">
    <citation type="submission" date="2014-04" db="EMBL/GenBank/DDBJ databases">
        <title>Genome assembly of Hyalangium minutum DSM 14724.</title>
        <authorList>
            <person name="Sharma G."/>
            <person name="Subramanian S."/>
        </authorList>
    </citation>
    <scope>NUCLEOTIDE SEQUENCE [LARGE SCALE GENOMIC DNA]</scope>
    <source>
        <strain evidence="3 4">DSM 14724</strain>
    </source>
</reference>
<dbReference type="RefSeq" id="WP_044180527.1">
    <property type="nucleotide sequence ID" value="NZ_JMCB01000001.1"/>
</dbReference>
<evidence type="ECO:0000256" key="1">
    <source>
        <dbReference type="SAM" id="MobiDB-lite"/>
    </source>
</evidence>
<feature type="compositionally biased region" description="Polar residues" evidence="1">
    <location>
        <begin position="51"/>
        <end position="76"/>
    </location>
</feature>
<dbReference type="Proteomes" id="UP000028725">
    <property type="component" value="Unassembled WGS sequence"/>
</dbReference>
<feature type="compositionally biased region" description="Low complexity" evidence="1">
    <location>
        <begin position="30"/>
        <end position="50"/>
    </location>
</feature>
<keyword evidence="4" id="KW-1185">Reference proteome</keyword>
<dbReference type="AlphaFoldDB" id="A0A085WVT8"/>
<feature type="signal peptide" evidence="2">
    <location>
        <begin position="1"/>
        <end position="21"/>
    </location>
</feature>
<protein>
    <recommendedName>
        <fullName evidence="5">DUF5666 domain-containing protein</fullName>
    </recommendedName>
</protein>
<accession>A0A085WVT8</accession>
<feature type="chain" id="PRO_5001800034" description="DUF5666 domain-containing protein" evidence="2">
    <location>
        <begin position="22"/>
        <end position="213"/>
    </location>
</feature>